<protein>
    <submittedName>
        <fullName evidence="2">Alpha/beta hydrolase</fullName>
    </submittedName>
</protein>
<evidence type="ECO:0000313" key="3">
    <source>
        <dbReference type="Proteomes" id="UP001327093"/>
    </source>
</evidence>
<dbReference type="PANTHER" id="PTHR43433:SF5">
    <property type="entry name" value="AB HYDROLASE-1 DOMAIN-CONTAINING PROTEIN"/>
    <property type="match status" value="1"/>
</dbReference>
<evidence type="ECO:0000259" key="1">
    <source>
        <dbReference type="Pfam" id="PF00561"/>
    </source>
</evidence>
<dbReference type="SUPFAM" id="SSF53474">
    <property type="entry name" value="alpha/beta-Hydrolases"/>
    <property type="match status" value="1"/>
</dbReference>
<dbReference type="GO" id="GO:0016787">
    <property type="term" value="F:hydrolase activity"/>
    <property type="evidence" value="ECO:0007669"/>
    <property type="project" value="UniProtKB-KW"/>
</dbReference>
<feature type="domain" description="AB hydrolase-1" evidence="1">
    <location>
        <begin position="17"/>
        <end position="152"/>
    </location>
</feature>
<organism evidence="2 3">
    <name type="scientific">Saccharopolyspora mangrovi</name>
    <dbReference type="NCBI Taxonomy" id="3082379"/>
    <lineage>
        <taxon>Bacteria</taxon>
        <taxon>Bacillati</taxon>
        <taxon>Actinomycetota</taxon>
        <taxon>Actinomycetes</taxon>
        <taxon>Pseudonocardiales</taxon>
        <taxon>Pseudonocardiaceae</taxon>
        <taxon>Saccharopolyspora</taxon>
    </lineage>
</organism>
<comment type="caution">
    <text evidence="2">The sequence shown here is derived from an EMBL/GenBank/DDBJ whole genome shotgun (WGS) entry which is preliminary data.</text>
</comment>
<evidence type="ECO:0000313" key="2">
    <source>
        <dbReference type="EMBL" id="MEB3371320.1"/>
    </source>
</evidence>
<keyword evidence="3" id="KW-1185">Reference proteome</keyword>
<dbReference type="InterPro" id="IPR029058">
    <property type="entry name" value="AB_hydrolase_fold"/>
</dbReference>
<accession>A0ABU6AIF4</accession>
<dbReference type="PANTHER" id="PTHR43433">
    <property type="entry name" value="HYDROLASE, ALPHA/BETA FOLD FAMILY PROTEIN"/>
    <property type="match status" value="1"/>
</dbReference>
<dbReference type="InterPro" id="IPR000073">
    <property type="entry name" value="AB_hydrolase_1"/>
</dbReference>
<gene>
    <name evidence="2" type="ORF">R4I43_28320</name>
</gene>
<dbReference type="EMBL" id="JAWLNX010000027">
    <property type="protein sequence ID" value="MEB3371320.1"/>
    <property type="molecule type" value="Genomic_DNA"/>
</dbReference>
<proteinExistence type="predicted"/>
<name>A0ABU6AIF4_9PSEU</name>
<sequence length="265" mass="28049">MTTEGAKLYYETCGEGPPVLLVQGGLSEAGATQQLATELAQQHQVISYDRRGLSRSTVSRDPQSLTMATHADDAAALLAALTSEPARVVGPSIGAVIGLHLTARHPDQVALLVAHEPPMASLVRDPDQEAGLDEVAELAREDVGAAIRRFVALGGHREGTQEPGAGPAPPVGNGEANLRRFFTYDFPAVRTAALDLDQLAGPARPPVIVTGGEESRGQWEYRCAQQLAAELDCKLVEMPGGHNGLVSHPWATADVLRRLFTESIG</sequence>
<dbReference type="Gene3D" id="3.40.50.1820">
    <property type="entry name" value="alpha/beta hydrolase"/>
    <property type="match status" value="1"/>
</dbReference>
<dbReference type="RefSeq" id="WP_324268757.1">
    <property type="nucleotide sequence ID" value="NZ_JAWLNX010000027.1"/>
</dbReference>
<keyword evidence="2" id="KW-0378">Hydrolase</keyword>
<dbReference type="Pfam" id="PF00561">
    <property type="entry name" value="Abhydrolase_1"/>
    <property type="match status" value="1"/>
</dbReference>
<reference evidence="2 3" key="1">
    <citation type="submission" date="2023-10" db="EMBL/GenBank/DDBJ databases">
        <title>Saccharopolyspora sp. nov., isolated from mangrove soil.</title>
        <authorList>
            <person name="Lu Y."/>
            <person name="Liu W."/>
        </authorList>
    </citation>
    <scope>NUCLEOTIDE SEQUENCE [LARGE SCALE GENOMIC DNA]</scope>
    <source>
        <strain evidence="2 3">S2-29</strain>
    </source>
</reference>
<dbReference type="InterPro" id="IPR050471">
    <property type="entry name" value="AB_hydrolase"/>
</dbReference>
<dbReference type="Proteomes" id="UP001327093">
    <property type="component" value="Unassembled WGS sequence"/>
</dbReference>